<protein>
    <submittedName>
        <fullName evidence="4">Uncharacterized protein</fullName>
    </submittedName>
</protein>
<proteinExistence type="predicted"/>
<keyword evidence="3" id="KW-0732">Signal</keyword>
<feature type="compositionally biased region" description="Basic and acidic residues" evidence="1">
    <location>
        <begin position="153"/>
        <end position="163"/>
    </location>
</feature>
<keyword evidence="2" id="KW-1133">Transmembrane helix</keyword>
<dbReference type="Proteomes" id="UP001190700">
    <property type="component" value="Unassembled WGS sequence"/>
</dbReference>
<evidence type="ECO:0000256" key="2">
    <source>
        <dbReference type="SAM" id="Phobius"/>
    </source>
</evidence>
<dbReference type="AlphaFoldDB" id="A0AAE0GNQ4"/>
<feature type="chain" id="PRO_5042165969" evidence="3">
    <location>
        <begin position="25"/>
        <end position="213"/>
    </location>
</feature>
<comment type="caution">
    <text evidence="4">The sequence shown here is derived from an EMBL/GenBank/DDBJ whole genome shotgun (WGS) entry which is preliminary data.</text>
</comment>
<keyword evidence="5" id="KW-1185">Reference proteome</keyword>
<evidence type="ECO:0000313" key="4">
    <source>
        <dbReference type="EMBL" id="KAK3281325.1"/>
    </source>
</evidence>
<dbReference type="EMBL" id="LGRX02003885">
    <property type="protein sequence ID" value="KAK3281325.1"/>
    <property type="molecule type" value="Genomic_DNA"/>
</dbReference>
<feature type="signal peptide" evidence="3">
    <location>
        <begin position="1"/>
        <end position="24"/>
    </location>
</feature>
<evidence type="ECO:0000313" key="5">
    <source>
        <dbReference type="Proteomes" id="UP001190700"/>
    </source>
</evidence>
<accession>A0AAE0GNQ4</accession>
<feature type="region of interest" description="Disordered" evidence="1">
    <location>
        <begin position="99"/>
        <end position="119"/>
    </location>
</feature>
<evidence type="ECO:0000256" key="3">
    <source>
        <dbReference type="SAM" id="SignalP"/>
    </source>
</evidence>
<evidence type="ECO:0000256" key="1">
    <source>
        <dbReference type="SAM" id="MobiDB-lite"/>
    </source>
</evidence>
<gene>
    <name evidence="4" type="ORF">CYMTET_10880</name>
</gene>
<keyword evidence="2" id="KW-0472">Membrane</keyword>
<organism evidence="4 5">
    <name type="scientific">Cymbomonas tetramitiformis</name>
    <dbReference type="NCBI Taxonomy" id="36881"/>
    <lineage>
        <taxon>Eukaryota</taxon>
        <taxon>Viridiplantae</taxon>
        <taxon>Chlorophyta</taxon>
        <taxon>Pyramimonadophyceae</taxon>
        <taxon>Pyramimonadales</taxon>
        <taxon>Pyramimonadaceae</taxon>
        <taxon>Cymbomonas</taxon>
    </lineage>
</organism>
<keyword evidence="2" id="KW-0812">Transmembrane</keyword>
<feature type="region of interest" description="Disordered" evidence="1">
    <location>
        <begin position="153"/>
        <end position="213"/>
    </location>
</feature>
<sequence length="213" mass="22461">MRRGGAWVGHCVLLVANLTSDSECTDDSDFELFIVSKNYRCSEIPALLAQWGAGDCSRMHAMASQAGMGAILTQAKQDEIIANCPAACNLCSEFPGRPPATSSPTAAGGDADSADDDSGSDGTALAVALTVPGIILLFGVMAGLFYIHQAKKDGASEDSDQSRMELAQMRSSWISDGAKSGSDNDNEDDEDHDQRSIHSIVNPLHNPLIKSTV</sequence>
<name>A0AAE0GNQ4_9CHLO</name>
<feature type="transmembrane region" description="Helical" evidence="2">
    <location>
        <begin position="124"/>
        <end position="147"/>
    </location>
</feature>
<reference evidence="4 5" key="1">
    <citation type="journal article" date="2015" name="Genome Biol. Evol.">
        <title>Comparative Genomics of a Bacterivorous Green Alga Reveals Evolutionary Causalities and Consequences of Phago-Mixotrophic Mode of Nutrition.</title>
        <authorList>
            <person name="Burns J.A."/>
            <person name="Paasch A."/>
            <person name="Narechania A."/>
            <person name="Kim E."/>
        </authorList>
    </citation>
    <scope>NUCLEOTIDE SEQUENCE [LARGE SCALE GENOMIC DNA]</scope>
    <source>
        <strain evidence="4 5">PLY_AMNH</strain>
    </source>
</reference>